<feature type="signal peptide" evidence="3">
    <location>
        <begin position="1"/>
        <end position="21"/>
    </location>
</feature>
<feature type="compositionally biased region" description="Low complexity" evidence="2">
    <location>
        <begin position="170"/>
        <end position="185"/>
    </location>
</feature>
<feature type="compositionally biased region" description="Basic and acidic residues" evidence="2">
    <location>
        <begin position="186"/>
        <end position="199"/>
    </location>
</feature>
<feature type="region of interest" description="Disordered" evidence="2">
    <location>
        <begin position="155"/>
        <end position="199"/>
    </location>
</feature>
<dbReference type="eggNOG" id="COG0457">
    <property type="taxonomic scope" value="Bacteria"/>
</dbReference>
<feature type="chain" id="PRO_5003376367" evidence="3">
    <location>
        <begin position="22"/>
        <end position="199"/>
    </location>
</feature>
<dbReference type="Proteomes" id="UP000000491">
    <property type="component" value="Chromosome"/>
</dbReference>
<feature type="repeat" description="TPR" evidence="1">
    <location>
        <begin position="68"/>
        <end position="101"/>
    </location>
</feature>
<organism evidence="4 5">
    <name type="scientific">Zymomonas mobilis subsp. pomaceae (strain ATCC 29192 / DSM 22645 / JCM 10191 / CCUG 17912 / NBRC 13757 / NCIMB 11200 / NRRL B-4491 / Barker I)</name>
    <dbReference type="NCBI Taxonomy" id="579138"/>
    <lineage>
        <taxon>Bacteria</taxon>
        <taxon>Pseudomonadati</taxon>
        <taxon>Pseudomonadota</taxon>
        <taxon>Alphaproteobacteria</taxon>
        <taxon>Sphingomonadales</taxon>
        <taxon>Zymomonadaceae</taxon>
        <taxon>Zymomonas</taxon>
    </lineage>
</organism>
<dbReference type="PATRIC" id="fig|579138.3.peg.26"/>
<dbReference type="EMBL" id="CP002865">
    <property type="protein sequence ID" value="AEI36929.1"/>
    <property type="molecule type" value="Genomic_DNA"/>
</dbReference>
<feature type="repeat" description="TPR" evidence="1">
    <location>
        <begin position="34"/>
        <end position="67"/>
    </location>
</feature>
<dbReference type="PROSITE" id="PS50005">
    <property type="entry name" value="TPR"/>
    <property type="match status" value="2"/>
</dbReference>
<dbReference type="AlphaFoldDB" id="F8ET39"/>
<accession>F8ET39</accession>
<dbReference type="STRING" id="579138.Zymop_0025"/>
<gene>
    <name evidence="4" type="ordered locus">Zymop_0025</name>
</gene>
<keyword evidence="1" id="KW-0802">TPR repeat</keyword>
<dbReference type="HOGENOM" id="CLU_118125_0_0_5"/>
<sequence>MNFSPLALVLSLTLASGSAVSNGEKPDNQINPYSVNLMLHGEKLQQEGHLVQAAQMFESALAVDPRNKNAFTALGKVAFAQGLPGKSIRFYREALNIDPNDLTALEAQGESMVAQGAVARAKQNLEKIKTICQTECPAYTSLSAVIAKGPPAIAPIKSENSANDTNTPLKTAPAPTAAETPATTSSEEKSQSPKAPETH</sequence>
<name>F8ET39_ZYMMT</name>
<evidence type="ECO:0000256" key="3">
    <source>
        <dbReference type="SAM" id="SignalP"/>
    </source>
</evidence>
<evidence type="ECO:0000256" key="2">
    <source>
        <dbReference type="SAM" id="MobiDB-lite"/>
    </source>
</evidence>
<reference evidence="4 5" key="1">
    <citation type="journal article" date="2011" name="J. Bacteriol.">
        <title>Genome sequence of the ethanol-producing Zymomonas mobilis subsp. pomaceae lectotype strain ATCC 29192.</title>
        <authorList>
            <person name="Kouvelis V.N."/>
            <person name="Davenport K.W."/>
            <person name="Brettin T.S."/>
            <person name="Bruce D."/>
            <person name="Detter C."/>
            <person name="Han C.S."/>
            <person name="Nolan M."/>
            <person name="Tapia R."/>
            <person name="Damoulaki A."/>
            <person name="Kyrpides N.C."/>
            <person name="Typas M.A."/>
            <person name="Pappas K.M."/>
        </authorList>
    </citation>
    <scope>NUCLEOTIDE SEQUENCE [LARGE SCALE GENOMIC DNA]</scope>
    <source>
        <strain evidence="5">ATCC 29192 / DSM 22645 / JCM 10191 / CCUG 17912 / NBRC 13757 / NCIMB 11200 / NRRL B-4491 / Barker I</strain>
    </source>
</reference>
<feature type="compositionally biased region" description="Polar residues" evidence="2">
    <location>
        <begin position="158"/>
        <end position="169"/>
    </location>
</feature>
<dbReference type="RefSeq" id="WP_013933330.1">
    <property type="nucleotide sequence ID" value="NC_015709.1"/>
</dbReference>
<proteinExistence type="predicted"/>
<dbReference type="Gene3D" id="1.25.40.10">
    <property type="entry name" value="Tetratricopeptide repeat domain"/>
    <property type="match status" value="1"/>
</dbReference>
<dbReference type="InterPro" id="IPR011990">
    <property type="entry name" value="TPR-like_helical_dom_sf"/>
</dbReference>
<evidence type="ECO:0000313" key="5">
    <source>
        <dbReference type="Proteomes" id="UP000000491"/>
    </source>
</evidence>
<protein>
    <submittedName>
        <fullName evidence="4">Uncharacterized protein</fullName>
    </submittedName>
</protein>
<evidence type="ECO:0000256" key="1">
    <source>
        <dbReference type="PROSITE-ProRule" id="PRU00339"/>
    </source>
</evidence>
<dbReference type="SUPFAM" id="SSF48452">
    <property type="entry name" value="TPR-like"/>
    <property type="match status" value="1"/>
</dbReference>
<dbReference type="KEGG" id="zmp:Zymop_0025"/>
<dbReference type="Pfam" id="PF14559">
    <property type="entry name" value="TPR_19"/>
    <property type="match status" value="1"/>
</dbReference>
<dbReference type="InterPro" id="IPR019734">
    <property type="entry name" value="TPR_rpt"/>
</dbReference>
<evidence type="ECO:0000313" key="4">
    <source>
        <dbReference type="EMBL" id="AEI36929.1"/>
    </source>
</evidence>
<keyword evidence="3" id="KW-0732">Signal</keyword>